<dbReference type="PANTHER" id="PTHR33164">
    <property type="entry name" value="TRANSCRIPTIONAL REGULATOR, MARR FAMILY"/>
    <property type="match status" value="1"/>
</dbReference>
<dbReference type="GO" id="GO:0003677">
    <property type="term" value="F:DNA binding"/>
    <property type="evidence" value="ECO:0007669"/>
    <property type="project" value="UniProtKB-KW"/>
</dbReference>
<dbReference type="InterPro" id="IPR000835">
    <property type="entry name" value="HTH_MarR-typ"/>
</dbReference>
<name>A0A1G8DLS9_9VIBR</name>
<evidence type="ECO:0000256" key="4">
    <source>
        <dbReference type="SAM" id="Coils"/>
    </source>
</evidence>
<dbReference type="PROSITE" id="PS50995">
    <property type="entry name" value="HTH_MARR_2"/>
    <property type="match status" value="1"/>
</dbReference>
<dbReference type="Proteomes" id="UP000198854">
    <property type="component" value="Unassembled WGS sequence"/>
</dbReference>
<feature type="coiled-coil region" evidence="4">
    <location>
        <begin position="61"/>
        <end position="128"/>
    </location>
</feature>
<dbReference type="OrthoDB" id="5296557at2"/>
<accession>A0A1G8DLS9</accession>
<sequence length="151" mass="17678">MTPDCQNIKELSLVEQMSRVTRLWKHVADQELAPLGLTHSRWTALWKLKRLGDKVSQKTLADGLEIELASLMRTLKQLEEQQFITRHSCEQDKRVRIVCLTEQGEELLEQLEERITQVRRKLLQNVSDQEFQMMRSILERVAHNASDVLSQ</sequence>
<evidence type="ECO:0000313" key="6">
    <source>
        <dbReference type="EMBL" id="SDH58617.1"/>
    </source>
</evidence>
<keyword evidence="3" id="KW-0804">Transcription</keyword>
<evidence type="ECO:0000256" key="1">
    <source>
        <dbReference type="ARBA" id="ARBA00023015"/>
    </source>
</evidence>
<dbReference type="GO" id="GO:0006950">
    <property type="term" value="P:response to stress"/>
    <property type="evidence" value="ECO:0007669"/>
    <property type="project" value="TreeGrafter"/>
</dbReference>
<dbReference type="RefSeq" id="WP_093276092.1">
    <property type="nucleotide sequence ID" value="NZ_FNDD01000020.1"/>
</dbReference>
<dbReference type="InterPro" id="IPR039422">
    <property type="entry name" value="MarR/SlyA-like"/>
</dbReference>
<dbReference type="SUPFAM" id="SSF46785">
    <property type="entry name" value="Winged helix' DNA-binding domain"/>
    <property type="match status" value="1"/>
</dbReference>
<dbReference type="AlphaFoldDB" id="A0A1G8DLS9"/>
<dbReference type="PANTHER" id="PTHR33164:SF64">
    <property type="entry name" value="TRANSCRIPTIONAL REGULATOR SLYA"/>
    <property type="match status" value="1"/>
</dbReference>
<dbReference type="GO" id="GO:0003700">
    <property type="term" value="F:DNA-binding transcription factor activity"/>
    <property type="evidence" value="ECO:0007669"/>
    <property type="project" value="InterPro"/>
</dbReference>
<evidence type="ECO:0000313" key="7">
    <source>
        <dbReference type="Proteomes" id="UP000198854"/>
    </source>
</evidence>
<dbReference type="InterPro" id="IPR036390">
    <property type="entry name" value="WH_DNA-bd_sf"/>
</dbReference>
<evidence type="ECO:0000256" key="3">
    <source>
        <dbReference type="ARBA" id="ARBA00023163"/>
    </source>
</evidence>
<dbReference type="Gene3D" id="1.10.10.10">
    <property type="entry name" value="Winged helix-like DNA-binding domain superfamily/Winged helix DNA-binding domain"/>
    <property type="match status" value="1"/>
</dbReference>
<gene>
    <name evidence="6" type="ORF">SAMN04488136_12060</name>
</gene>
<dbReference type="PRINTS" id="PR00598">
    <property type="entry name" value="HTHMARR"/>
</dbReference>
<dbReference type="STRING" id="861298.SAMN04488136_12060"/>
<keyword evidence="2" id="KW-0238">DNA-binding</keyword>
<evidence type="ECO:0000259" key="5">
    <source>
        <dbReference type="PROSITE" id="PS50995"/>
    </source>
</evidence>
<reference evidence="6 7" key="1">
    <citation type="submission" date="2016-10" db="EMBL/GenBank/DDBJ databases">
        <authorList>
            <person name="de Groot N.N."/>
        </authorList>
    </citation>
    <scope>NUCLEOTIDE SEQUENCE [LARGE SCALE GENOMIC DNA]</scope>
    <source>
        <strain evidence="6 7">CGMCC 1.10228</strain>
    </source>
</reference>
<keyword evidence="1" id="KW-0805">Transcription regulation</keyword>
<proteinExistence type="predicted"/>
<keyword evidence="4" id="KW-0175">Coiled coil</keyword>
<protein>
    <submittedName>
        <fullName evidence="6">MarR family transcriptional regulator, transcriptional regulator for hemolysin</fullName>
    </submittedName>
</protein>
<dbReference type="InterPro" id="IPR036388">
    <property type="entry name" value="WH-like_DNA-bd_sf"/>
</dbReference>
<dbReference type="EMBL" id="FNDD01000020">
    <property type="protein sequence ID" value="SDH58617.1"/>
    <property type="molecule type" value="Genomic_DNA"/>
</dbReference>
<keyword evidence="7" id="KW-1185">Reference proteome</keyword>
<organism evidence="6 7">
    <name type="scientific">Vibrio xiamenensis</name>
    <dbReference type="NCBI Taxonomy" id="861298"/>
    <lineage>
        <taxon>Bacteria</taxon>
        <taxon>Pseudomonadati</taxon>
        <taxon>Pseudomonadota</taxon>
        <taxon>Gammaproteobacteria</taxon>
        <taxon>Vibrionales</taxon>
        <taxon>Vibrionaceae</taxon>
        <taxon>Vibrio</taxon>
    </lineage>
</organism>
<dbReference type="SMART" id="SM00347">
    <property type="entry name" value="HTH_MARR"/>
    <property type="match status" value="1"/>
</dbReference>
<dbReference type="Pfam" id="PF01047">
    <property type="entry name" value="MarR"/>
    <property type="match status" value="1"/>
</dbReference>
<evidence type="ECO:0000256" key="2">
    <source>
        <dbReference type="ARBA" id="ARBA00023125"/>
    </source>
</evidence>
<feature type="domain" description="HTH marR-type" evidence="5">
    <location>
        <begin position="10"/>
        <end position="143"/>
    </location>
</feature>